<name>A0A3G9J3G6_9BACL</name>
<dbReference type="EMBL" id="AP019308">
    <property type="protein sequence ID" value="BBH20351.1"/>
    <property type="molecule type" value="Genomic_DNA"/>
</dbReference>
<gene>
    <name evidence="5" type="ORF">Back11_16960</name>
</gene>
<feature type="transmembrane region" description="Helical" evidence="4">
    <location>
        <begin position="371"/>
        <end position="389"/>
    </location>
</feature>
<feature type="transmembrane region" description="Helical" evidence="4">
    <location>
        <begin position="299"/>
        <end position="321"/>
    </location>
</feature>
<comment type="similarity">
    <text evidence="1">Belongs to the GerABKA family.</text>
</comment>
<dbReference type="AlphaFoldDB" id="A0A3G9J3G6"/>
<feature type="transmembrane region" description="Helical" evidence="4">
    <location>
        <begin position="395"/>
        <end position="413"/>
    </location>
</feature>
<dbReference type="GO" id="GO:0009847">
    <property type="term" value="P:spore germination"/>
    <property type="evidence" value="ECO:0007669"/>
    <property type="project" value="InterPro"/>
</dbReference>
<evidence type="ECO:0000256" key="4">
    <source>
        <dbReference type="SAM" id="Phobius"/>
    </source>
</evidence>
<proteinExistence type="inferred from homology"/>
<reference evidence="5 6" key="1">
    <citation type="submission" date="2018-11" db="EMBL/GenBank/DDBJ databases">
        <title>Complete genome sequence of Paenibacillus baekrokdamisoli strain KCTC 33723.</title>
        <authorList>
            <person name="Kang S.W."/>
            <person name="Lee K.C."/>
            <person name="Kim K.K."/>
            <person name="Kim J.S."/>
            <person name="Kim D.S."/>
            <person name="Ko S.H."/>
            <person name="Yang S.H."/>
            <person name="Lee J.S."/>
        </authorList>
    </citation>
    <scope>NUCLEOTIDE SEQUENCE [LARGE SCALE GENOMIC DNA]</scope>
    <source>
        <strain evidence="5 6">KCTC 33723</strain>
    </source>
</reference>
<dbReference type="InterPro" id="IPR050768">
    <property type="entry name" value="UPF0353/GerABKA_families"/>
</dbReference>
<dbReference type="Proteomes" id="UP000275368">
    <property type="component" value="Chromosome"/>
</dbReference>
<feature type="transmembrane region" description="Helical" evidence="4">
    <location>
        <begin position="425"/>
        <end position="450"/>
    </location>
</feature>
<dbReference type="PANTHER" id="PTHR22550">
    <property type="entry name" value="SPORE GERMINATION PROTEIN"/>
    <property type="match status" value="1"/>
</dbReference>
<feature type="region of interest" description="Disordered" evidence="3">
    <location>
        <begin position="489"/>
        <end position="522"/>
    </location>
</feature>
<organism evidence="5 6">
    <name type="scientific">Paenibacillus baekrokdamisoli</name>
    <dbReference type="NCBI Taxonomy" id="1712516"/>
    <lineage>
        <taxon>Bacteria</taxon>
        <taxon>Bacillati</taxon>
        <taxon>Bacillota</taxon>
        <taxon>Bacilli</taxon>
        <taxon>Bacillales</taxon>
        <taxon>Paenibacillaceae</taxon>
        <taxon>Paenibacillus</taxon>
    </lineage>
</organism>
<keyword evidence="4" id="KW-1133">Transmembrane helix</keyword>
<dbReference type="PANTHER" id="PTHR22550:SF5">
    <property type="entry name" value="LEUCINE ZIPPER PROTEIN 4"/>
    <property type="match status" value="1"/>
</dbReference>
<dbReference type="Pfam" id="PF03323">
    <property type="entry name" value="GerA"/>
    <property type="match status" value="1"/>
</dbReference>
<sequence>MSMSIEQLLNAKFQIRLMDNEMMIEQILEQSVDLQKRKFVFYDTADLSGLCIYTDGLVDIPQVELILKSLIVYGSQLEGTDQIHDIGNMIREQLLFNASLRLVTKVEDGIDGILSGDSLILLDQCSDGILVSTRGWDARSIEEPATEGGIRGPRDGFTESIRTNTSQVRRRIRDPLLRIEAMKIGKKSKTDVNVAYLKGTVKEGLVDEVKSRLEGLAIDAILESGYIEELIKDSPLSPFKTIQSTERPDKVASAILEGRVAIFIDNTPFVLIVPVSFWQYLQAADDYYLNYWNASFFRLLRFFALFISFTLPSVYVMLVSFHQEMIPTDLALSIASGREVVPFPVLLEMLLLEFVFELIREAGLRMPKAIGQAVSIVGTLVIGQAAVQAGLVSPFMVIIVAITGISSFVIPNYEASITIRLLRFPLLIVSGFLGLLGFSAGFLLLLIHLLSIRSFGEPFIGPIIPFHPSELKDFVIRFPWWSMKKRPGFAQGDRDRISEGQMPQPPTTKQQSGQENRSNRKP</sequence>
<dbReference type="PIRSF" id="PIRSF005690">
    <property type="entry name" value="GerBA"/>
    <property type="match status" value="1"/>
</dbReference>
<protein>
    <submittedName>
        <fullName evidence="5">Spore germination protein</fullName>
    </submittedName>
</protein>
<accession>A0A3G9J3G6</accession>
<feature type="compositionally biased region" description="Polar residues" evidence="3">
    <location>
        <begin position="507"/>
        <end position="516"/>
    </location>
</feature>
<keyword evidence="6" id="KW-1185">Reference proteome</keyword>
<evidence type="ECO:0000256" key="3">
    <source>
        <dbReference type="SAM" id="MobiDB-lite"/>
    </source>
</evidence>
<dbReference type="GO" id="GO:0016020">
    <property type="term" value="C:membrane"/>
    <property type="evidence" value="ECO:0007669"/>
    <property type="project" value="InterPro"/>
</dbReference>
<keyword evidence="2 4" id="KW-0472">Membrane</keyword>
<evidence type="ECO:0000313" key="6">
    <source>
        <dbReference type="Proteomes" id="UP000275368"/>
    </source>
</evidence>
<keyword evidence="4" id="KW-0812">Transmembrane</keyword>
<evidence type="ECO:0000256" key="1">
    <source>
        <dbReference type="ARBA" id="ARBA00005278"/>
    </source>
</evidence>
<dbReference type="InterPro" id="IPR004995">
    <property type="entry name" value="Spore_Ger"/>
</dbReference>
<dbReference type="KEGG" id="pbk:Back11_16960"/>
<feature type="transmembrane region" description="Helical" evidence="4">
    <location>
        <begin position="341"/>
        <end position="359"/>
    </location>
</feature>
<evidence type="ECO:0000313" key="5">
    <source>
        <dbReference type="EMBL" id="BBH20351.1"/>
    </source>
</evidence>
<evidence type="ECO:0000256" key="2">
    <source>
        <dbReference type="ARBA" id="ARBA00023136"/>
    </source>
</evidence>